<gene>
    <name evidence="2" type="ORF">K227x_46450</name>
</gene>
<evidence type="ECO:0000313" key="2">
    <source>
        <dbReference type="EMBL" id="QDT06236.1"/>
    </source>
</evidence>
<keyword evidence="3" id="KW-1185">Reference proteome</keyword>
<feature type="transmembrane region" description="Helical" evidence="1">
    <location>
        <begin position="44"/>
        <end position="63"/>
    </location>
</feature>
<name>A0A517NGH2_9BACT</name>
<keyword evidence="1" id="KW-0472">Membrane</keyword>
<dbReference type="AlphaFoldDB" id="A0A517NGH2"/>
<dbReference type="Proteomes" id="UP000318538">
    <property type="component" value="Chromosome"/>
</dbReference>
<evidence type="ECO:0000313" key="3">
    <source>
        <dbReference type="Proteomes" id="UP000318538"/>
    </source>
</evidence>
<evidence type="ECO:0000256" key="1">
    <source>
        <dbReference type="SAM" id="Phobius"/>
    </source>
</evidence>
<feature type="transmembrane region" description="Helical" evidence="1">
    <location>
        <begin position="83"/>
        <end position="103"/>
    </location>
</feature>
<keyword evidence="1" id="KW-1133">Transmembrane helix</keyword>
<proteinExistence type="predicted"/>
<feature type="transmembrane region" description="Helical" evidence="1">
    <location>
        <begin position="142"/>
        <end position="160"/>
    </location>
</feature>
<organism evidence="2 3">
    <name type="scientific">Rubripirellula lacrimiformis</name>
    <dbReference type="NCBI Taxonomy" id="1930273"/>
    <lineage>
        <taxon>Bacteria</taxon>
        <taxon>Pseudomonadati</taxon>
        <taxon>Planctomycetota</taxon>
        <taxon>Planctomycetia</taxon>
        <taxon>Pirellulales</taxon>
        <taxon>Pirellulaceae</taxon>
        <taxon>Rubripirellula</taxon>
    </lineage>
</organism>
<feature type="transmembrane region" description="Helical" evidence="1">
    <location>
        <begin position="109"/>
        <end position="130"/>
    </location>
</feature>
<dbReference type="KEGG" id="rlc:K227x_46450"/>
<keyword evidence="1" id="KW-0812">Transmembrane</keyword>
<reference evidence="2 3" key="1">
    <citation type="submission" date="2019-02" db="EMBL/GenBank/DDBJ databases">
        <title>Deep-cultivation of Planctomycetes and their phenomic and genomic characterization uncovers novel biology.</title>
        <authorList>
            <person name="Wiegand S."/>
            <person name="Jogler M."/>
            <person name="Boedeker C."/>
            <person name="Pinto D."/>
            <person name="Vollmers J."/>
            <person name="Rivas-Marin E."/>
            <person name="Kohn T."/>
            <person name="Peeters S.H."/>
            <person name="Heuer A."/>
            <person name="Rast P."/>
            <person name="Oberbeckmann S."/>
            <person name="Bunk B."/>
            <person name="Jeske O."/>
            <person name="Meyerdierks A."/>
            <person name="Storesund J.E."/>
            <person name="Kallscheuer N."/>
            <person name="Luecker S."/>
            <person name="Lage O.M."/>
            <person name="Pohl T."/>
            <person name="Merkel B.J."/>
            <person name="Hornburger P."/>
            <person name="Mueller R.-W."/>
            <person name="Bruemmer F."/>
            <person name="Labrenz M."/>
            <person name="Spormann A.M."/>
            <person name="Op den Camp H."/>
            <person name="Overmann J."/>
            <person name="Amann R."/>
            <person name="Jetten M.S.M."/>
            <person name="Mascher T."/>
            <person name="Medema M.H."/>
            <person name="Devos D.P."/>
            <person name="Kaster A.-K."/>
            <person name="Ovreas L."/>
            <person name="Rohde M."/>
            <person name="Galperin M.Y."/>
            <person name="Jogler C."/>
        </authorList>
    </citation>
    <scope>NUCLEOTIDE SEQUENCE [LARGE SCALE GENOMIC DNA]</scope>
    <source>
        <strain evidence="2 3">K22_7</strain>
    </source>
</reference>
<sequence>MNKMLIPILFALGTAIFWGCYGPTIGNAAAPRVDGAPLWSPFKPYVFIGIAYLVIAIVGGLLMMAAKGDSFSYTGVYYPTMKWGFLAGTLGAFGAVCLTTAMMTSKGNALLVMPIVFGGAVTVTAIVSVLRLHGVASTSPMLWVGMGLTLVGVVLTAMNTPHGHAPTKPKADAAVSDTVTEAVTATPAVADDTV</sequence>
<protein>
    <submittedName>
        <fullName evidence="2">Uncharacterized protein</fullName>
    </submittedName>
</protein>
<accession>A0A517NGH2</accession>
<dbReference type="EMBL" id="CP036525">
    <property type="protein sequence ID" value="QDT06236.1"/>
    <property type="molecule type" value="Genomic_DNA"/>
</dbReference>